<name>A0A318SCL0_9BURK</name>
<dbReference type="InterPro" id="IPR050229">
    <property type="entry name" value="GlpE_sulfurtransferase"/>
</dbReference>
<proteinExistence type="predicted"/>
<dbReference type="InterPro" id="IPR001763">
    <property type="entry name" value="Rhodanese-like_dom"/>
</dbReference>
<dbReference type="RefSeq" id="WP_110466682.1">
    <property type="nucleotide sequence ID" value="NZ_JAMOFZ010000001.1"/>
</dbReference>
<dbReference type="Proteomes" id="UP000247540">
    <property type="component" value="Unassembled WGS sequence"/>
</dbReference>
<dbReference type="PROSITE" id="PS50206">
    <property type="entry name" value="RHODANESE_3"/>
    <property type="match status" value="1"/>
</dbReference>
<evidence type="ECO:0000313" key="3">
    <source>
        <dbReference type="Proteomes" id="UP000247540"/>
    </source>
</evidence>
<dbReference type="Pfam" id="PF00581">
    <property type="entry name" value="Rhodanese"/>
    <property type="match status" value="1"/>
</dbReference>
<dbReference type="PANTHER" id="PTHR43031:SF17">
    <property type="entry name" value="SULFURTRANSFERASE YTWF-RELATED"/>
    <property type="match status" value="1"/>
</dbReference>
<keyword evidence="3" id="KW-1185">Reference proteome</keyword>
<feature type="domain" description="Rhodanese" evidence="1">
    <location>
        <begin position="22"/>
        <end position="114"/>
    </location>
</feature>
<organism evidence="2 3">
    <name type="scientific">Xylophilus ampelinus</name>
    <dbReference type="NCBI Taxonomy" id="54067"/>
    <lineage>
        <taxon>Bacteria</taxon>
        <taxon>Pseudomonadati</taxon>
        <taxon>Pseudomonadota</taxon>
        <taxon>Betaproteobacteria</taxon>
        <taxon>Burkholderiales</taxon>
        <taxon>Xylophilus</taxon>
    </lineage>
</organism>
<dbReference type="PANTHER" id="PTHR43031">
    <property type="entry name" value="FAD-DEPENDENT OXIDOREDUCTASE"/>
    <property type="match status" value="1"/>
</dbReference>
<comment type="caution">
    <text evidence="2">The sequence shown here is derived from an EMBL/GenBank/DDBJ whole genome shotgun (WGS) entry which is preliminary data.</text>
</comment>
<dbReference type="InterPro" id="IPR036873">
    <property type="entry name" value="Rhodanese-like_dom_sf"/>
</dbReference>
<keyword evidence="2" id="KW-0808">Transferase</keyword>
<sequence>MQPSPVAQVRPAEFDAWRAGSATAQPVVLDVREAWETQTAAVRPLGFTLVAIPMNEIPARLSELDADTPIACLCHHGARSQRVAAFLAQNGFVKVVNIAGGIDAWAIEQDASVPRY</sequence>
<reference evidence="2 3" key="1">
    <citation type="submission" date="2018-06" db="EMBL/GenBank/DDBJ databases">
        <title>Genomic Encyclopedia of Type Strains, Phase III (KMG-III): the genomes of soil and plant-associated and newly described type strains.</title>
        <authorList>
            <person name="Whitman W."/>
        </authorList>
    </citation>
    <scope>NUCLEOTIDE SEQUENCE [LARGE SCALE GENOMIC DNA]</scope>
    <source>
        <strain evidence="2 3">CECT 7646</strain>
    </source>
</reference>
<dbReference type="EMBL" id="QJTC01000026">
    <property type="protein sequence ID" value="PYE74303.1"/>
    <property type="molecule type" value="Genomic_DNA"/>
</dbReference>
<dbReference type="Gene3D" id="3.40.250.10">
    <property type="entry name" value="Rhodanese-like domain"/>
    <property type="match status" value="1"/>
</dbReference>
<dbReference type="AlphaFoldDB" id="A0A318SCL0"/>
<dbReference type="SUPFAM" id="SSF52821">
    <property type="entry name" value="Rhodanese/Cell cycle control phosphatase"/>
    <property type="match status" value="1"/>
</dbReference>
<protein>
    <submittedName>
        <fullName evidence="2">Rhodanese-related sulfurtransferase</fullName>
    </submittedName>
</protein>
<dbReference type="SMART" id="SM00450">
    <property type="entry name" value="RHOD"/>
    <property type="match status" value="1"/>
</dbReference>
<gene>
    <name evidence="2" type="ORF">DFQ15_12622</name>
</gene>
<dbReference type="OrthoDB" id="9811849at2"/>
<evidence type="ECO:0000259" key="1">
    <source>
        <dbReference type="PROSITE" id="PS50206"/>
    </source>
</evidence>
<evidence type="ECO:0000313" key="2">
    <source>
        <dbReference type="EMBL" id="PYE74303.1"/>
    </source>
</evidence>
<dbReference type="GO" id="GO:0016740">
    <property type="term" value="F:transferase activity"/>
    <property type="evidence" value="ECO:0007669"/>
    <property type="project" value="UniProtKB-KW"/>
</dbReference>
<accession>A0A318SCL0</accession>